<dbReference type="EMBL" id="CP089984">
    <property type="protein sequence ID" value="WXB15040.1"/>
    <property type="molecule type" value="Genomic_DNA"/>
</dbReference>
<accession>A0ABZ2LXG8</accession>
<proteinExistence type="predicted"/>
<dbReference type="RefSeq" id="WP_394824664.1">
    <property type="nucleotide sequence ID" value="NZ_CP089984.1"/>
</dbReference>
<evidence type="ECO:0000313" key="2">
    <source>
        <dbReference type="Proteomes" id="UP001370348"/>
    </source>
</evidence>
<name>A0ABZ2LXG8_9BACT</name>
<gene>
    <name evidence="1" type="ORF">LZC94_45380</name>
</gene>
<protein>
    <recommendedName>
        <fullName evidence="3">Prolyl 4-hydroxylase alpha subunit Fe(2+) 2OG dioxygenase domain-containing protein</fullName>
    </recommendedName>
</protein>
<evidence type="ECO:0008006" key="3">
    <source>
        <dbReference type="Google" id="ProtNLM"/>
    </source>
</evidence>
<reference evidence="1 2" key="1">
    <citation type="submission" date="2021-12" db="EMBL/GenBank/DDBJ databases">
        <title>Discovery of the Pendulisporaceae a myxobacterial family with distinct sporulation behavior and unique specialized metabolism.</title>
        <authorList>
            <person name="Garcia R."/>
            <person name="Popoff A."/>
            <person name="Bader C.D."/>
            <person name="Loehr J."/>
            <person name="Walesch S."/>
            <person name="Walt C."/>
            <person name="Boldt J."/>
            <person name="Bunk B."/>
            <person name="Haeckl F.J.F.P.J."/>
            <person name="Gunesch A.P."/>
            <person name="Birkelbach J."/>
            <person name="Nuebel U."/>
            <person name="Pietschmann T."/>
            <person name="Bach T."/>
            <person name="Mueller R."/>
        </authorList>
    </citation>
    <scope>NUCLEOTIDE SEQUENCE [LARGE SCALE GENOMIC DNA]</scope>
    <source>
        <strain evidence="1 2">MSr11954</strain>
    </source>
</reference>
<evidence type="ECO:0000313" key="1">
    <source>
        <dbReference type="EMBL" id="WXB15040.1"/>
    </source>
</evidence>
<dbReference type="Gene3D" id="2.60.120.620">
    <property type="entry name" value="q2cbj1_9rhob like domain"/>
    <property type="match status" value="1"/>
</dbReference>
<organism evidence="1 2">
    <name type="scientific">Pendulispora albinea</name>
    <dbReference type="NCBI Taxonomy" id="2741071"/>
    <lineage>
        <taxon>Bacteria</taxon>
        <taxon>Pseudomonadati</taxon>
        <taxon>Myxococcota</taxon>
        <taxon>Myxococcia</taxon>
        <taxon>Myxococcales</taxon>
        <taxon>Sorangiineae</taxon>
        <taxon>Pendulisporaceae</taxon>
        <taxon>Pendulispora</taxon>
    </lineage>
</organism>
<sequence>MKQTIGQVQRSASDKLLQNIGDYFAYSNSVNPSMKKTRYCRFFNENLGAVPLRFGEVAELLLATKREYPAFDSAPYSFAPHCDAIDFGRDPRWPINLNKEQVGAFILIQKSENQAGFVMWDVTVKSRDELDRFASEYAETQQIAAAKDAKFLRITPGSGQMCIFNSRYLHAVEKCASPRQTIGTFLIEQDGGWAQFN</sequence>
<dbReference type="Proteomes" id="UP001370348">
    <property type="component" value="Chromosome"/>
</dbReference>
<keyword evidence="2" id="KW-1185">Reference proteome</keyword>